<name>A0A4R4RJM3_9ACTN</name>
<sequence>MTPRRTAAVAVAALTAIMALTLAGCGSSGDDPAGPGDPGDAMLANLPSCDRVPLDEAPETDDTVDGLVLPDGARVTSVVEQGALVTVEGSIRMTPLDLRADYESRSDIELLRIEDEVFETEVLLQSQGRRMYLRATALCADGTALMAVVGPDSEDAGLPEFQSD</sequence>
<feature type="region of interest" description="Disordered" evidence="1">
    <location>
        <begin position="27"/>
        <end position="64"/>
    </location>
</feature>
<evidence type="ECO:0000256" key="1">
    <source>
        <dbReference type="SAM" id="MobiDB-lite"/>
    </source>
</evidence>
<organism evidence="3 4">
    <name type="scientific">Jiangella ureilytica</name>
    <dbReference type="NCBI Taxonomy" id="2530374"/>
    <lineage>
        <taxon>Bacteria</taxon>
        <taxon>Bacillati</taxon>
        <taxon>Actinomycetota</taxon>
        <taxon>Actinomycetes</taxon>
        <taxon>Jiangellales</taxon>
        <taxon>Jiangellaceae</taxon>
        <taxon>Jiangella</taxon>
    </lineage>
</organism>
<reference evidence="3 4" key="1">
    <citation type="submission" date="2019-02" db="EMBL/GenBank/DDBJ databases">
        <title>Draft genome sequences of novel Actinobacteria.</title>
        <authorList>
            <person name="Sahin N."/>
            <person name="Ay H."/>
            <person name="Saygin H."/>
        </authorList>
    </citation>
    <scope>NUCLEOTIDE SEQUENCE [LARGE SCALE GENOMIC DNA]</scope>
    <source>
        <strain evidence="3 4">KC603</strain>
    </source>
</reference>
<feature type="chain" id="PRO_5039083784" evidence="2">
    <location>
        <begin position="24"/>
        <end position="164"/>
    </location>
</feature>
<dbReference type="AlphaFoldDB" id="A0A4R4RJM3"/>
<dbReference type="OrthoDB" id="3528918at2"/>
<protein>
    <submittedName>
        <fullName evidence="3">Uncharacterized protein</fullName>
    </submittedName>
</protein>
<keyword evidence="2" id="KW-0732">Signal</keyword>
<dbReference type="Proteomes" id="UP000295621">
    <property type="component" value="Unassembled WGS sequence"/>
</dbReference>
<dbReference type="PROSITE" id="PS51257">
    <property type="entry name" value="PROKAR_LIPOPROTEIN"/>
    <property type="match status" value="1"/>
</dbReference>
<keyword evidence="4" id="KW-1185">Reference proteome</keyword>
<gene>
    <name evidence="3" type="ORF">E1212_17340</name>
</gene>
<dbReference type="RefSeq" id="WP_131984665.1">
    <property type="nucleotide sequence ID" value="NZ_SMKL01000038.1"/>
</dbReference>
<feature type="signal peptide" evidence="2">
    <location>
        <begin position="1"/>
        <end position="23"/>
    </location>
</feature>
<evidence type="ECO:0000313" key="3">
    <source>
        <dbReference type="EMBL" id="TDC49727.1"/>
    </source>
</evidence>
<feature type="compositionally biased region" description="Low complexity" evidence="1">
    <location>
        <begin position="27"/>
        <end position="41"/>
    </location>
</feature>
<dbReference type="EMBL" id="SMKL01000038">
    <property type="protein sequence ID" value="TDC49727.1"/>
    <property type="molecule type" value="Genomic_DNA"/>
</dbReference>
<evidence type="ECO:0000313" key="4">
    <source>
        <dbReference type="Proteomes" id="UP000295621"/>
    </source>
</evidence>
<evidence type="ECO:0000256" key="2">
    <source>
        <dbReference type="SAM" id="SignalP"/>
    </source>
</evidence>
<comment type="caution">
    <text evidence="3">The sequence shown here is derived from an EMBL/GenBank/DDBJ whole genome shotgun (WGS) entry which is preliminary data.</text>
</comment>
<accession>A0A4R4RJM3</accession>
<proteinExistence type="predicted"/>